<dbReference type="AlphaFoldDB" id="A0A2H3JAD7"/>
<name>A0A2H3JAD7_WOLCO</name>
<sequence>MRRRGHAGGLRLLSLLAGGPRPLSLLAGGPRPPSLLAGSPLTASELALPMARSSTPIDVIQDIETRTSEQESPAADESKSARTRHSTFYMRDEMVVLDVDGCLYRVHRHILEHTSDFLRRLVASYANEDGVSGGTDDTAIPLPDIKPYQLDCLLHFLYHRVYDDNDDIPLADWATLLDVATRLGFSAVRARAIRALAVRRDALGAVETVALALAHGVPAWLASAYAALVRRPRPLDDTEADRLGARITARLAAAREAVRAAHWPPGDECAFDEEVVAKAVANAFWGGARGEDAGCDGIRQEGVKLRASVAVASLGLGET</sequence>
<dbReference type="InterPro" id="IPR011333">
    <property type="entry name" value="SKP1/BTB/POZ_sf"/>
</dbReference>
<dbReference type="EMBL" id="KB467898">
    <property type="protein sequence ID" value="PCH36773.1"/>
    <property type="molecule type" value="Genomic_DNA"/>
</dbReference>
<accession>A0A2H3JAD7</accession>
<feature type="domain" description="BTB" evidence="1">
    <location>
        <begin position="93"/>
        <end position="158"/>
    </location>
</feature>
<organism evidence="2 3">
    <name type="scientific">Wolfiporia cocos (strain MD-104)</name>
    <name type="common">Brown rot fungus</name>
    <dbReference type="NCBI Taxonomy" id="742152"/>
    <lineage>
        <taxon>Eukaryota</taxon>
        <taxon>Fungi</taxon>
        <taxon>Dikarya</taxon>
        <taxon>Basidiomycota</taxon>
        <taxon>Agaricomycotina</taxon>
        <taxon>Agaricomycetes</taxon>
        <taxon>Polyporales</taxon>
        <taxon>Phaeolaceae</taxon>
        <taxon>Wolfiporia</taxon>
    </lineage>
</organism>
<dbReference type="OrthoDB" id="2593747at2759"/>
<dbReference type="CDD" id="cd18186">
    <property type="entry name" value="BTB_POZ_ZBTB_KLHL-like"/>
    <property type="match status" value="1"/>
</dbReference>
<dbReference type="OMA" id="DVVEHEM"/>
<keyword evidence="3" id="KW-1185">Reference proteome</keyword>
<dbReference type="PROSITE" id="PS50097">
    <property type="entry name" value="BTB"/>
    <property type="match status" value="1"/>
</dbReference>
<dbReference type="Pfam" id="PF00651">
    <property type="entry name" value="BTB"/>
    <property type="match status" value="1"/>
</dbReference>
<proteinExistence type="predicted"/>
<evidence type="ECO:0000259" key="1">
    <source>
        <dbReference type="PROSITE" id="PS50097"/>
    </source>
</evidence>
<dbReference type="InterPro" id="IPR000210">
    <property type="entry name" value="BTB/POZ_dom"/>
</dbReference>
<dbReference type="Gene3D" id="3.30.710.10">
    <property type="entry name" value="Potassium Channel Kv1.1, Chain A"/>
    <property type="match status" value="1"/>
</dbReference>
<evidence type="ECO:0000313" key="2">
    <source>
        <dbReference type="EMBL" id="PCH36773.1"/>
    </source>
</evidence>
<reference evidence="2 3" key="1">
    <citation type="journal article" date="2012" name="Science">
        <title>The Paleozoic origin of enzymatic lignin decomposition reconstructed from 31 fungal genomes.</title>
        <authorList>
            <person name="Floudas D."/>
            <person name="Binder M."/>
            <person name="Riley R."/>
            <person name="Barry K."/>
            <person name="Blanchette R.A."/>
            <person name="Henrissat B."/>
            <person name="Martinez A.T."/>
            <person name="Otillar R."/>
            <person name="Spatafora J.W."/>
            <person name="Yadav J.S."/>
            <person name="Aerts A."/>
            <person name="Benoit I."/>
            <person name="Boyd A."/>
            <person name="Carlson A."/>
            <person name="Copeland A."/>
            <person name="Coutinho P.M."/>
            <person name="de Vries R.P."/>
            <person name="Ferreira P."/>
            <person name="Findley K."/>
            <person name="Foster B."/>
            <person name="Gaskell J."/>
            <person name="Glotzer D."/>
            <person name="Gorecki P."/>
            <person name="Heitman J."/>
            <person name="Hesse C."/>
            <person name="Hori C."/>
            <person name="Igarashi K."/>
            <person name="Jurgens J.A."/>
            <person name="Kallen N."/>
            <person name="Kersten P."/>
            <person name="Kohler A."/>
            <person name="Kuees U."/>
            <person name="Kumar T.K.A."/>
            <person name="Kuo A."/>
            <person name="LaButti K."/>
            <person name="Larrondo L.F."/>
            <person name="Lindquist E."/>
            <person name="Ling A."/>
            <person name="Lombard V."/>
            <person name="Lucas S."/>
            <person name="Lundell T."/>
            <person name="Martin R."/>
            <person name="McLaughlin D.J."/>
            <person name="Morgenstern I."/>
            <person name="Morin E."/>
            <person name="Murat C."/>
            <person name="Nagy L.G."/>
            <person name="Nolan M."/>
            <person name="Ohm R.A."/>
            <person name="Patyshakuliyeva A."/>
            <person name="Rokas A."/>
            <person name="Ruiz-Duenas F.J."/>
            <person name="Sabat G."/>
            <person name="Salamov A."/>
            <person name="Samejima M."/>
            <person name="Schmutz J."/>
            <person name="Slot J.C."/>
            <person name="St John F."/>
            <person name="Stenlid J."/>
            <person name="Sun H."/>
            <person name="Sun S."/>
            <person name="Syed K."/>
            <person name="Tsang A."/>
            <person name="Wiebenga A."/>
            <person name="Young D."/>
            <person name="Pisabarro A."/>
            <person name="Eastwood D.C."/>
            <person name="Martin F."/>
            <person name="Cullen D."/>
            <person name="Grigoriev I.V."/>
            <person name="Hibbett D.S."/>
        </authorList>
    </citation>
    <scope>NUCLEOTIDE SEQUENCE [LARGE SCALE GENOMIC DNA]</scope>
    <source>
        <strain evidence="2 3">MD-104</strain>
    </source>
</reference>
<dbReference type="SMART" id="SM00225">
    <property type="entry name" value="BTB"/>
    <property type="match status" value="1"/>
</dbReference>
<protein>
    <recommendedName>
        <fullName evidence="1">BTB domain-containing protein</fullName>
    </recommendedName>
</protein>
<gene>
    <name evidence="2" type="ORF">WOLCODRAFT_28746</name>
</gene>
<evidence type="ECO:0000313" key="3">
    <source>
        <dbReference type="Proteomes" id="UP000218811"/>
    </source>
</evidence>
<dbReference type="STRING" id="742152.A0A2H3JAD7"/>
<dbReference type="Proteomes" id="UP000218811">
    <property type="component" value="Unassembled WGS sequence"/>
</dbReference>
<dbReference type="SUPFAM" id="SSF54695">
    <property type="entry name" value="POZ domain"/>
    <property type="match status" value="1"/>
</dbReference>